<evidence type="ECO:0000313" key="2">
    <source>
        <dbReference type="EMBL" id="SDP33461.1"/>
    </source>
</evidence>
<dbReference type="AlphaFoldDB" id="A0A1H0RV51"/>
<reference evidence="3" key="1">
    <citation type="submission" date="2016-10" db="EMBL/GenBank/DDBJ databases">
        <authorList>
            <person name="Varghese N."/>
            <person name="Submissions S."/>
        </authorList>
    </citation>
    <scope>NUCLEOTIDE SEQUENCE [LARGE SCALE GENOMIC DNA]</scope>
    <source>
        <strain evidence="3">IBRC-M 10655</strain>
    </source>
</reference>
<dbReference type="Proteomes" id="UP000199651">
    <property type="component" value="Unassembled WGS sequence"/>
</dbReference>
<dbReference type="STRING" id="504798.SAMN05421871_113145"/>
<organism evidence="2 3">
    <name type="scientific">Actinokineospora alba</name>
    <dbReference type="NCBI Taxonomy" id="504798"/>
    <lineage>
        <taxon>Bacteria</taxon>
        <taxon>Bacillati</taxon>
        <taxon>Actinomycetota</taxon>
        <taxon>Actinomycetes</taxon>
        <taxon>Pseudonocardiales</taxon>
        <taxon>Pseudonocardiaceae</taxon>
        <taxon>Actinokineospora</taxon>
    </lineage>
</organism>
<dbReference type="PANTHER" id="PTHR30383:SF5">
    <property type="entry name" value="SGNH HYDROLASE-TYPE ESTERASE DOMAIN-CONTAINING PROTEIN"/>
    <property type="match status" value="1"/>
</dbReference>
<dbReference type="InterPro" id="IPR036514">
    <property type="entry name" value="SGNH_hydro_sf"/>
</dbReference>
<dbReference type="InterPro" id="IPR013830">
    <property type="entry name" value="SGNH_hydro"/>
</dbReference>
<dbReference type="CDD" id="cd01836">
    <property type="entry name" value="FeeA_FeeB_like"/>
    <property type="match status" value="1"/>
</dbReference>
<dbReference type="RefSeq" id="WP_228770034.1">
    <property type="nucleotide sequence ID" value="NZ_FNDV01000013.1"/>
</dbReference>
<dbReference type="Pfam" id="PF13472">
    <property type="entry name" value="Lipase_GDSL_2"/>
    <property type="match status" value="1"/>
</dbReference>
<dbReference type="PANTHER" id="PTHR30383">
    <property type="entry name" value="THIOESTERASE 1/PROTEASE 1/LYSOPHOSPHOLIPASE L1"/>
    <property type="match status" value="1"/>
</dbReference>
<dbReference type="SUPFAM" id="SSF52266">
    <property type="entry name" value="SGNH hydrolase"/>
    <property type="match status" value="1"/>
</dbReference>
<keyword evidence="3" id="KW-1185">Reference proteome</keyword>
<accession>A0A1H0RV51</accession>
<protein>
    <submittedName>
        <fullName evidence="2">Lysophospholipase L1</fullName>
    </submittedName>
</protein>
<evidence type="ECO:0000259" key="1">
    <source>
        <dbReference type="Pfam" id="PF13472"/>
    </source>
</evidence>
<evidence type="ECO:0000313" key="3">
    <source>
        <dbReference type="Proteomes" id="UP000199651"/>
    </source>
</evidence>
<sequence>MVGLRALRVAAMTAGSVGGLSGVAYTLLNTQSRQARTIIGVPRDLPFNADGVYRPDGTGPVALSSTDVLRFAMFGDSSAAGLGAESPDRLPGVVLARALAEESGRPVRLVTHAVSGSRTTGLIPQIDAALVDPPDVAVVMIGGNDVTARMRIGTSAALLAEQVRRLTDAGTAVVVGTCPDLGTIRPIPQPLRTLAQHWSRALARAQTRELNRTEATSVPMAAILGPWFRDRPDEYFSPDRFHPNGDGYALAAGVMLAPLCAAGGVWKSSR</sequence>
<dbReference type="EMBL" id="FNJB01000008">
    <property type="protein sequence ID" value="SDP33461.1"/>
    <property type="molecule type" value="Genomic_DNA"/>
</dbReference>
<gene>
    <name evidence="2" type="ORF">SAMN05192558_108144</name>
</gene>
<dbReference type="GO" id="GO:0004622">
    <property type="term" value="F:phosphatidylcholine lysophospholipase activity"/>
    <property type="evidence" value="ECO:0007669"/>
    <property type="project" value="TreeGrafter"/>
</dbReference>
<name>A0A1H0RV51_9PSEU</name>
<dbReference type="Gene3D" id="3.40.50.1110">
    <property type="entry name" value="SGNH hydrolase"/>
    <property type="match status" value="1"/>
</dbReference>
<proteinExistence type="predicted"/>
<feature type="domain" description="SGNH hydrolase-type esterase" evidence="1">
    <location>
        <begin position="74"/>
        <end position="250"/>
    </location>
</feature>
<dbReference type="InterPro" id="IPR051532">
    <property type="entry name" value="Ester_Hydrolysis_Enzymes"/>
</dbReference>